<feature type="region of interest" description="Disordered" evidence="2">
    <location>
        <begin position="20"/>
        <end position="39"/>
    </location>
</feature>
<organism evidence="3 4">
    <name type="scientific">Agathobacter rectalis (strain ATCC 33656 / DSM 3377 / JCM 17463 / KCTC 5835 / VPI 0990)</name>
    <name type="common">Eubacterium rectale</name>
    <dbReference type="NCBI Taxonomy" id="515619"/>
    <lineage>
        <taxon>Bacteria</taxon>
        <taxon>Bacillati</taxon>
        <taxon>Bacillota</taxon>
        <taxon>Clostridia</taxon>
        <taxon>Lachnospirales</taxon>
        <taxon>Lachnospiraceae</taxon>
        <taxon>Agathobacter</taxon>
    </lineage>
</organism>
<dbReference type="KEGG" id="ere:EUBREC_2317"/>
<dbReference type="GO" id="GO:0003677">
    <property type="term" value="F:DNA binding"/>
    <property type="evidence" value="ECO:0007669"/>
    <property type="project" value="InterPro"/>
</dbReference>
<dbReference type="GO" id="GO:0006310">
    <property type="term" value="P:DNA recombination"/>
    <property type="evidence" value="ECO:0007669"/>
    <property type="project" value="UniProtKB-KW"/>
</dbReference>
<dbReference type="EMBL" id="CP001107">
    <property type="protein sequence ID" value="ACR76051.1"/>
    <property type="molecule type" value="Genomic_DNA"/>
</dbReference>
<dbReference type="STRING" id="515619.EUBREC_2317"/>
<reference evidence="3 4" key="1">
    <citation type="journal article" date="2009" name="Proc. Natl. Acad. Sci. U.S.A.">
        <title>Characterizing a model human gut microbiota composed of members of its two dominant bacterial phyla.</title>
        <authorList>
            <person name="Mahowald M.A."/>
            <person name="Rey F.E."/>
            <person name="Seedorf H."/>
            <person name="Turnbaugh P.J."/>
            <person name="Fulton R.S."/>
            <person name="Wollam A."/>
            <person name="Shah N."/>
            <person name="Wang C."/>
            <person name="Magrini V."/>
            <person name="Wilson R.K."/>
            <person name="Cantarel B.L."/>
            <person name="Coutinho P.M."/>
            <person name="Henrissat B."/>
            <person name="Crock L.W."/>
            <person name="Russell A."/>
            <person name="Verberkmoes N.C."/>
            <person name="Hettich R.L."/>
            <person name="Gordon J.I."/>
        </authorList>
    </citation>
    <scope>NUCLEOTIDE SEQUENCE [LARGE SCALE GENOMIC DNA]</scope>
    <source>
        <strain evidence="4">ATCC 33656 / DSM 3377 / JCM 17463 / KCTC 5835 / LMG 30912 / VPI 0990</strain>
    </source>
</reference>
<evidence type="ECO:0008006" key="5">
    <source>
        <dbReference type="Google" id="ProtNLM"/>
    </source>
</evidence>
<accession>C4ZD88</accession>
<dbReference type="InterPro" id="IPR011010">
    <property type="entry name" value="DNA_brk_join_enz"/>
</dbReference>
<proteinExistence type="predicted"/>
<dbReference type="InterPro" id="IPR013762">
    <property type="entry name" value="Integrase-like_cat_sf"/>
</dbReference>
<name>C4ZD88_AGARV</name>
<dbReference type="SUPFAM" id="SSF56349">
    <property type="entry name" value="DNA breaking-rejoining enzymes"/>
    <property type="match status" value="1"/>
</dbReference>
<keyword evidence="1" id="KW-0233">DNA recombination</keyword>
<evidence type="ECO:0000256" key="1">
    <source>
        <dbReference type="ARBA" id="ARBA00023172"/>
    </source>
</evidence>
<evidence type="ECO:0000256" key="2">
    <source>
        <dbReference type="SAM" id="MobiDB-lite"/>
    </source>
</evidence>
<evidence type="ECO:0000313" key="4">
    <source>
        <dbReference type="Proteomes" id="UP000001477"/>
    </source>
</evidence>
<dbReference type="Gene3D" id="1.10.443.10">
    <property type="entry name" value="Intergrase catalytic core"/>
    <property type="match status" value="1"/>
</dbReference>
<dbReference type="HOGENOM" id="CLU_3309957_0_0_9"/>
<dbReference type="GO" id="GO:0015074">
    <property type="term" value="P:DNA integration"/>
    <property type="evidence" value="ECO:0007669"/>
    <property type="project" value="InterPro"/>
</dbReference>
<dbReference type="AlphaFoldDB" id="C4ZD88"/>
<dbReference type="Proteomes" id="UP000001477">
    <property type="component" value="Chromosome"/>
</dbReference>
<dbReference type="PaxDb" id="515619-EUBREC_2317"/>
<evidence type="ECO:0000313" key="3">
    <source>
        <dbReference type="EMBL" id="ACR76051.1"/>
    </source>
</evidence>
<protein>
    <recommendedName>
        <fullName evidence="5">Tyr recombinase domain-containing protein</fullName>
    </recommendedName>
</protein>
<sequence>MQELSGHSDVSTTMNVYAHATREAKRTSARLLDKVAGND</sequence>
<gene>
    <name evidence="3" type="ordered locus">EUBREC_2317</name>
</gene>